<dbReference type="KEGG" id="hpaz:K756_06440"/>
<evidence type="ECO:0000313" key="2">
    <source>
        <dbReference type="Proteomes" id="UP000014672"/>
    </source>
</evidence>
<dbReference type="Proteomes" id="UP000014672">
    <property type="component" value="Chromosome"/>
</dbReference>
<name>A0A806J4P6_GLAPU</name>
<dbReference type="AlphaFoldDB" id="A0A806J4P6"/>
<gene>
    <name evidence="1" type="ORF">K756_06440</name>
</gene>
<proteinExistence type="predicted"/>
<sequence>MSYCIVIDKRKIIGGLYLKITGKGKGKENIRMKIYKIEKNLDLVNDYSLQYKAIVNFIAAIFLLI</sequence>
<evidence type="ECO:0000313" key="1">
    <source>
        <dbReference type="EMBL" id="AGO16464.1"/>
    </source>
</evidence>
<protein>
    <submittedName>
        <fullName evidence="1">Uncharacterized protein</fullName>
    </submittedName>
</protein>
<reference evidence="1 2" key="1">
    <citation type="journal article" date="2013" name="PLoS ONE">
        <title>Complete Genome Analysis of a Haemophilus parasuis Serovar 12 Strain from China.</title>
        <authorList>
            <person name="Li Y."/>
            <person name="Kwok A.H."/>
            <person name="Jiang J."/>
            <person name="Zou Y."/>
            <person name="Zheng F."/>
            <person name="Chen P."/>
            <person name="Hou C."/>
            <person name="Leung F.C."/>
            <person name="Jiang P."/>
        </authorList>
    </citation>
    <scope>NUCLEOTIDE SEQUENCE [LARGE SCALE GENOMIC DNA]</scope>
    <source>
        <strain evidence="1 2">ZJ0906</strain>
    </source>
</reference>
<accession>A0A806J4P6</accession>
<dbReference type="EMBL" id="CP005384">
    <property type="protein sequence ID" value="AGO16464.1"/>
    <property type="molecule type" value="Genomic_DNA"/>
</dbReference>
<organism evidence="1 2">
    <name type="scientific">Glaesserella parasuis ZJ0906</name>
    <dbReference type="NCBI Taxonomy" id="1322346"/>
    <lineage>
        <taxon>Bacteria</taxon>
        <taxon>Pseudomonadati</taxon>
        <taxon>Pseudomonadota</taxon>
        <taxon>Gammaproteobacteria</taxon>
        <taxon>Pasteurellales</taxon>
        <taxon>Pasteurellaceae</taxon>
        <taxon>Glaesserella</taxon>
    </lineage>
</organism>